<accession>A0A8S5Q938</accession>
<proteinExistence type="predicted"/>
<name>A0A8S5Q938_9CAUD</name>
<dbReference type="EMBL" id="BK015602">
    <property type="protein sequence ID" value="DAE15323.1"/>
    <property type="molecule type" value="Genomic_DNA"/>
</dbReference>
<sequence>MACPFSKKFPCYNEDRSAEKRSESISPGVDFFAW</sequence>
<protein>
    <submittedName>
        <fullName evidence="1">Soluble guanylyl cyclase alpha-1 subunit oxide, cyclase, H-NOX, SIGNALING</fullName>
    </submittedName>
</protein>
<evidence type="ECO:0000313" key="1">
    <source>
        <dbReference type="EMBL" id="DAE15323.1"/>
    </source>
</evidence>
<reference evidence="1" key="1">
    <citation type="journal article" date="2021" name="Proc. Natl. Acad. Sci. U.S.A.">
        <title>A Catalog of Tens of Thousands of Viruses from Human Metagenomes Reveals Hidden Associations with Chronic Diseases.</title>
        <authorList>
            <person name="Tisza M.J."/>
            <person name="Buck C.B."/>
        </authorList>
    </citation>
    <scope>NUCLEOTIDE SEQUENCE</scope>
    <source>
        <strain evidence="1">CtUGR26</strain>
    </source>
</reference>
<organism evidence="1">
    <name type="scientific">Siphoviridae sp. ctUGR26</name>
    <dbReference type="NCBI Taxonomy" id="2825527"/>
    <lineage>
        <taxon>Viruses</taxon>
        <taxon>Duplodnaviria</taxon>
        <taxon>Heunggongvirae</taxon>
        <taxon>Uroviricota</taxon>
        <taxon>Caudoviricetes</taxon>
    </lineage>
</organism>